<comment type="similarity">
    <text evidence="1">Belongs to the jacalin lectin family.</text>
</comment>
<organism evidence="4">
    <name type="scientific">Daucus carota subsp. sativus</name>
    <name type="common">Carrot</name>
    <dbReference type="NCBI Taxonomy" id="79200"/>
    <lineage>
        <taxon>Eukaryota</taxon>
        <taxon>Viridiplantae</taxon>
        <taxon>Streptophyta</taxon>
        <taxon>Embryophyta</taxon>
        <taxon>Tracheophyta</taxon>
        <taxon>Spermatophyta</taxon>
        <taxon>Magnoliopsida</taxon>
        <taxon>eudicotyledons</taxon>
        <taxon>Gunneridae</taxon>
        <taxon>Pentapetalae</taxon>
        <taxon>asterids</taxon>
        <taxon>campanulids</taxon>
        <taxon>Apiales</taxon>
        <taxon>Apiaceae</taxon>
        <taxon>Apioideae</taxon>
        <taxon>Scandiceae</taxon>
        <taxon>Daucinae</taxon>
        <taxon>Daucus</taxon>
        <taxon>Daucus sect. Daucus</taxon>
    </lineage>
</organism>
<dbReference type="InterPro" id="IPR036404">
    <property type="entry name" value="Jacalin-like_lectin_dom_sf"/>
</dbReference>
<protein>
    <recommendedName>
        <fullName evidence="3">Jacalin-type lectin domain-containing protein</fullName>
    </recommendedName>
</protein>
<dbReference type="AlphaFoldDB" id="A0A166C2A3"/>
<dbReference type="EMBL" id="LNRQ01000003">
    <property type="protein sequence ID" value="KZN03191.1"/>
    <property type="molecule type" value="Genomic_DNA"/>
</dbReference>
<dbReference type="GO" id="GO:0030246">
    <property type="term" value="F:carbohydrate binding"/>
    <property type="evidence" value="ECO:0007669"/>
    <property type="project" value="UniProtKB-KW"/>
</dbReference>
<dbReference type="KEGG" id="dcr:108212744"/>
<feature type="domain" description="Jacalin-type lectin" evidence="3">
    <location>
        <begin position="1"/>
        <end position="146"/>
    </location>
</feature>
<dbReference type="EMBL" id="CP093345">
    <property type="protein sequence ID" value="WOG94206.1"/>
    <property type="molecule type" value="Genomic_DNA"/>
</dbReference>
<keyword evidence="2" id="KW-0430">Lectin</keyword>
<dbReference type="InterPro" id="IPR001229">
    <property type="entry name" value="Jacalin-like_lectin_dom"/>
</dbReference>
<dbReference type="SUPFAM" id="SSF51101">
    <property type="entry name" value="Mannose-binding lectins"/>
    <property type="match status" value="1"/>
</dbReference>
<evidence type="ECO:0000256" key="1">
    <source>
        <dbReference type="ARBA" id="ARBA00006568"/>
    </source>
</evidence>
<dbReference type="PROSITE" id="PS51752">
    <property type="entry name" value="JACALIN_LECTIN"/>
    <property type="match status" value="1"/>
</dbReference>
<accession>A0A166C2A3</accession>
<dbReference type="SMART" id="SM00915">
    <property type="entry name" value="Jacalin"/>
    <property type="match status" value="1"/>
</dbReference>
<dbReference type="Proteomes" id="UP000077755">
    <property type="component" value="Chromosome 3"/>
</dbReference>
<evidence type="ECO:0000256" key="2">
    <source>
        <dbReference type="ARBA" id="ARBA00022734"/>
    </source>
</evidence>
<evidence type="ECO:0000313" key="4">
    <source>
        <dbReference type="EMBL" id="KZN03191.1"/>
    </source>
</evidence>
<keyword evidence="6" id="KW-1185">Reference proteome</keyword>
<evidence type="ECO:0000313" key="6">
    <source>
        <dbReference type="Proteomes" id="UP000077755"/>
    </source>
</evidence>
<dbReference type="OMA" id="SHIYISH"/>
<gene>
    <name evidence="4" type="ORF">DCAR_011947</name>
    <name evidence="5" type="ORF">DCAR_0313499</name>
</gene>
<dbReference type="Pfam" id="PF01419">
    <property type="entry name" value="Jacalin"/>
    <property type="match status" value="1"/>
</dbReference>
<dbReference type="Gramene" id="KZN03191">
    <property type="protein sequence ID" value="KZN03191"/>
    <property type="gene ID" value="DCAR_011947"/>
</dbReference>
<reference evidence="4" key="1">
    <citation type="journal article" date="2016" name="Nat. Genet.">
        <title>A high-quality carrot genome assembly provides new insights into carotenoid accumulation and asterid genome evolution.</title>
        <authorList>
            <person name="Iorizzo M."/>
            <person name="Ellison S."/>
            <person name="Senalik D."/>
            <person name="Zeng P."/>
            <person name="Satapoomin P."/>
            <person name="Huang J."/>
            <person name="Bowman M."/>
            <person name="Iovene M."/>
            <person name="Sanseverino W."/>
            <person name="Cavagnaro P."/>
            <person name="Yildiz M."/>
            <person name="Macko-Podgorni A."/>
            <person name="Moranska E."/>
            <person name="Grzebelus E."/>
            <person name="Grzebelus D."/>
            <person name="Ashrafi H."/>
            <person name="Zheng Z."/>
            <person name="Cheng S."/>
            <person name="Spooner D."/>
            <person name="Van Deynze A."/>
            <person name="Simon P."/>
        </authorList>
    </citation>
    <scope>NUCLEOTIDE SEQUENCE [LARGE SCALE GENOMIC DNA]</scope>
    <source>
        <tissue evidence="4">Leaf</tissue>
    </source>
</reference>
<dbReference type="PANTHER" id="PTHR47293">
    <property type="entry name" value="JACALIN-RELATED LECTIN 3"/>
    <property type="match status" value="1"/>
</dbReference>
<dbReference type="Gene3D" id="2.100.10.30">
    <property type="entry name" value="Jacalin-like lectin domain"/>
    <property type="match status" value="1"/>
</dbReference>
<dbReference type="OrthoDB" id="581739at2759"/>
<reference evidence="5" key="2">
    <citation type="submission" date="2022-03" db="EMBL/GenBank/DDBJ databases">
        <title>Draft title - Genomic analysis of global carrot germplasm unveils the trajectory of domestication and the origin of high carotenoid orange carrot.</title>
        <authorList>
            <person name="Iorizzo M."/>
            <person name="Ellison S."/>
            <person name="Senalik D."/>
            <person name="Macko-Podgorni A."/>
            <person name="Grzebelus D."/>
            <person name="Bostan H."/>
            <person name="Rolling W."/>
            <person name="Curaba J."/>
            <person name="Simon P."/>
        </authorList>
    </citation>
    <scope>NUCLEOTIDE SEQUENCE</scope>
    <source>
        <tissue evidence="5">Leaf</tissue>
    </source>
</reference>
<sequence length="159" mass="18028">MIRVGPTFKTYGTSWDHQGKTEIAQIFISSTPYRINSLHFVYVENGRHVLSERIGGDGSASMNTVTLDYPSEYITRVSGKYQSSNFLVSITFYTNKGTYGPFVPNNLEKPVYPPIEFNYEIGGKFYGFFGTYTSNEIESIGLYMKPIQTLSNTRRLPTI</sequence>
<dbReference type="STRING" id="79200.A0A166C2A3"/>
<evidence type="ECO:0000259" key="3">
    <source>
        <dbReference type="PROSITE" id="PS51752"/>
    </source>
</evidence>
<name>A0A166C2A3_DAUCS</name>
<evidence type="ECO:0000313" key="5">
    <source>
        <dbReference type="EMBL" id="WOG94206.1"/>
    </source>
</evidence>
<dbReference type="PANTHER" id="PTHR47293:SF70">
    <property type="entry name" value="JACALIN-RELATED LECTIN 24-RELATED"/>
    <property type="match status" value="1"/>
</dbReference>
<proteinExistence type="inferred from homology"/>